<dbReference type="OrthoDB" id="7305308at2759"/>
<dbReference type="AlphaFoldDB" id="A0A284QQ93"/>
<dbReference type="STRING" id="47428.A0A284QQ93"/>
<evidence type="ECO:0000313" key="5">
    <source>
        <dbReference type="EMBL" id="SJK98646.1"/>
    </source>
</evidence>
<dbReference type="EMBL" id="FUEG01000001">
    <property type="protein sequence ID" value="SJK98646.1"/>
    <property type="molecule type" value="Genomic_DNA"/>
</dbReference>
<evidence type="ECO:0000256" key="3">
    <source>
        <dbReference type="ARBA" id="ARBA00023315"/>
    </source>
</evidence>
<dbReference type="OMA" id="IAVKCRC"/>
<keyword evidence="6" id="KW-1185">Reference proteome</keyword>
<evidence type="ECO:0000259" key="4">
    <source>
        <dbReference type="PROSITE" id="PS51186"/>
    </source>
</evidence>
<feature type="domain" description="N-acetyltransferase" evidence="4">
    <location>
        <begin position="28"/>
        <end position="185"/>
    </location>
</feature>
<dbReference type="PANTHER" id="PTHR10545">
    <property type="entry name" value="DIAMINE N-ACETYLTRANSFERASE"/>
    <property type="match status" value="1"/>
</dbReference>
<evidence type="ECO:0000256" key="2">
    <source>
        <dbReference type="ARBA" id="ARBA00022679"/>
    </source>
</evidence>
<name>A0A284QQ93_ARMOS</name>
<reference evidence="6" key="1">
    <citation type="journal article" date="2017" name="Nat. Ecol. Evol.">
        <title>Genome expansion and lineage-specific genetic innovations in the forest pathogenic fungi Armillaria.</title>
        <authorList>
            <person name="Sipos G."/>
            <person name="Prasanna A.N."/>
            <person name="Walter M.C."/>
            <person name="O'Connor E."/>
            <person name="Balint B."/>
            <person name="Krizsan K."/>
            <person name="Kiss B."/>
            <person name="Hess J."/>
            <person name="Varga T."/>
            <person name="Slot J."/>
            <person name="Riley R."/>
            <person name="Boka B."/>
            <person name="Rigling D."/>
            <person name="Barry K."/>
            <person name="Lee J."/>
            <person name="Mihaltcheva S."/>
            <person name="LaButti K."/>
            <person name="Lipzen A."/>
            <person name="Waldron R."/>
            <person name="Moloney N.M."/>
            <person name="Sperisen C."/>
            <person name="Kredics L."/>
            <person name="Vagvoelgyi C."/>
            <person name="Patrignani A."/>
            <person name="Fitzpatrick D."/>
            <person name="Nagy I."/>
            <person name="Doyle S."/>
            <person name="Anderson J.B."/>
            <person name="Grigoriev I.V."/>
            <person name="Gueldener U."/>
            <person name="Muensterkoetter M."/>
            <person name="Nagy L.G."/>
        </authorList>
    </citation>
    <scope>NUCLEOTIDE SEQUENCE [LARGE SCALE GENOMIC DNA]</scope>
    <source>
        <strain evidence="6">C18/9</strain>
    </source>
</reference>
<sequence>MKFGTEPRRSFSGPGPVIYLSIYLMAKFSVRPAVPEDIPAILQFILDLATYEKTPESAKATPELLHTALFSNQPTAHVLMATLDDGTPVGFALYFYNFSTWIGRPGIYLEDLYVSPEHRNLGVGKALFTKLGEIAEEKNCGRIDWSVLKWNAPSIAFYETTLGASRMEEWVGMRLEGDESIHRLRTLN</sequence>
<dbReference type="SUPFAM" id="SSF55729">
    <property type="entry name" value="Acyl-CoA N-acyltransferases (Nat)"/>
    <property type="match status" value="1"/>
</dbReference>
<evidence type="ECO:0000256" key="1">
    <source>
        <dbReference type="ARBA" id="ARBA00008694"/>
    </source>
</evidence>
<organism evidence="5 6">
    <name type="scientific">Armillaria ostoyae</name>
    <name type="common">Armillaria root rot fungus</name>
    <dbReference type="NCBI Taxonomy" id="47428"/>
    <lineage>
        <taxon>Eukaryota</taxon>
        <taxon>Fungi</taxon>
        <taxon>Dikarya</taxon>
        <taxon>Basidiomycota</taxon>
        <taxon>Agaricomycotina</taxon>
        <taxon>Agaricomycetes</taxon>
        <taxon>Agaricomycetidae</taxon>
        <taxon>Agaricales</taxon>
        <taxon>Marasmiineae</taxon>
        <taxon>Physalacriaceae</taxon>
        <taxon>Armillaria</taxon>
    </lineage>
</organism>
<dbReference type="GO" id="GO:0008080">
    <property type="term" value="F:N-acetyltransferase activity"/>
    <property type="evidence" value="ECO:0007669"/>
    <property type="project" value="UniProtKB-ARBA"/>
</dbReference>
<accession>A0A284QQ93</accession>
<gene>
    <name evidence="5" type="ORF">ARMOST_01915</name>
</gene>
<protein>
    <submittedName>
        <fullName evidence="5">Related to n-acetyltransferase</fullName>
    </submittedName>
</protein>
<dbReference type="InterPro" id="IPR051016">
    <property type="entry name" value="Diverse_Substrate_AcTransf"/>
</dbReference>
<keyword evidence="3" id="KW-0012">Acyltransferase</keyword>
<dbReference type="Proteomes" id="UP000219338">
    <property type="component" value="Unassembled WGS sequence"/>
</dbReference>
<dbReference type="PANTHER" id="PTHR10545:SF29">
    <property type="entry name" value="GH14572P-RELATED"/>
    <property type="match status" value="1"/>
</dbReference>
<dbReference type="CDD" id="cd04301">
    <property type="entry name" value="NAT_SF"/>
    <property type="match status" value="1"/>
</dbReference>
<dbReference type="FunFam" id="3.40.630.30:FF:000064">
    <property type="entry name" value="GNAT family acetyltransferase"/>
    <property type="match status" value="1"/>
</dbReference>
<dbReference type="InterPro" id="IPR016181">
    <property type="entry name" value="Acyl_CoA_acyltransferase"/>
</dbReference>
<dbReference type="InterPro" id="IPR000182">
    <property type="entry name" value="GNAT_dom"/>
</dbReference>
<dbReference type="Pfam" id="PF00583">
    <property type="entry name" value="Acetyltransf_1"/>
    <property type="match status" value="1"/>
</dbReference>
<comment type="similarity">
    <text evidence="1">Belongs to the acetyltransferase family.</text>
</comment>
<dbReference type="PROSITE" id="PS51186">
    <property type="entry name" value="GNAT"/>
    <property type="match status" value="1"/>
</dbReference>
<evidence type="ECO:0000313" key="6">
    <source>
        <dbReference type="Proteomes" id="UP000219338"/>
    </source>
</evidence>
<dbReference type="Gene3D" id="3.40.630.30">
    <property type="match status" value="1"/>
</dbReference>
<keyword evidence="2 5" id="KW-0808">Transferase</keyword>
<proteinExistence type="inferred from homology"/>